<dbReference type="EMBL" id="CP108222">
    <property type="protein sequence ID" value="WTT14915.1"/>
    <property type="molecule type" value="Genomic_DNA"/>
</dbReference>
<evidence type="ECO:0000313" key="2">
    <source>
        <dbReference type="EMBL" id="WTT14915.1"/>
    </source>
</evidence>
<name>A0AAU1ZSE0_9ACTN</name>
<protein>
    <submittedName>
        <fullName evidence="2">Sugar ABC transporter substrate-binding protein</fullName>
    </submittedName>
</protein>
<dbReference type="PROSITE" id="PS51257">
    <property type="entry name" value="PROKAR_LIPOPROTEIN"/>
    <property type="match status" value="1"/>
</dbReference>
<dbReference type="Gene3D" id="3.40.190.10">
    <property type="entry name" value="Periplasmic binding protein-like II"/>
    <property type="match status" value="1"/>
</dbReference>
<dbReference type="PANTHER" id="PTHR43649">
    <property type="entry name" value="ARABINOSE-BINDING PROTEIN-RELATED"/>
    <property type="match status" value="1"/>
</dbReference>
<dbReference type="PANTHER" id="PTHR43649:SF12">
    <property type="entry name" value="DIACETYLCHITOBIOSE BINDING PROTEIN DASA"/>
    <property type="match status" value="1"/>
</dbReference>
<dbReference type="CDD" id="cd13585">
    <property type="entry name" value="PBP2_TMBP_like"/>
    <property type="match status" value="1"/>
</dbReference>
<organism evidence="2">
    <name type="scientific">Streptomyces sp. NBC_00093</name>
    <dbReference type="NCBI Taxonomy" id="2975649"/>
    <lineage>
        <taxon>Bacteria</taxon>
        <taxon>Bacillati</taxon>
        <taxon>Actinomycetota</taxon>
        <taxon>Actinomycetes</taxon>
        <taxon>Kitasatosporales</taxon>
        <taxon>Streptomycetaceae</taxon>
        <taxon>Streptomyces</taxon>
    </lineage>
</organism>
<accession>A0AAU1ZSE0</accession>
<feature type="chain" id="PRO_5043603316" evidence="1">
    <location>
        <begin position="20"/>
        <end position="443"/>
    </location>
</feature>
<reference evidence="2" key="1">
    <citation type="submission" date="2022-10" db="EMBL/GenBank/DDBJ databases">
        <title>The complete genomes of actinobacterial strains from the NBC collection.</title>
        <authorList>
            <person name="Joergensen T.S."/>
            <person name="Alvarez Arevalo M."/>
            <person name="Sterndorff E.B."/>
            <person name="Faurdal D."/>
            <person name="Vuksanovic O."/>
            <person name="Mourched A.-S."/>
            <person name="Charusanti P."/>
            <person name="Shaw S."/>
            <person name="Blin K."/>
            <person name="Weber T."/>
        </authorList>
    </citation>
    <scope>NUCLEOTIDE SEQUENCE</scope>
    <source>
        <strain evidence="2">NBC_00093</strain>
    </source>
</reference>
<evidence type="ECO:0000256" key="1">
    <source>
        <dbReference type="SAM" id="SignalP"/>
    </source>
</evidence>
<dbReference type="SUPFAM" id="SSF53850">
    <property type="entry name" value="Periplasmic binding protein-like II"/>
    <property type="match status" value="1"/>
</dbReference>
<proteinExistence type="predicted"/>
<dbReference type="InterPro" id="IPR006059">
    <property type="entry name" value="SBP"/>
</dbReference>
<dbReference type="AlphaFoldDB" id="A0AAU1ZSE0"/>
<dbReference type="InterPro" id="IPR050490">
    <property type="entry name" value="Bact_solute-bd_prot1"/>
</dbReference>
<gene>
    <name evidence="2" type="ORF">OHA22_04950</name>
</gene>
<dbReference type="Pfam" id="PF01547">
    <property type="entry name" value="SBP_bac_1"/>
    <property type="match status" value="1"/>
</dbReference>
<keyword evidence="1" id="KW-0732">Signal</keyword>
<feature type="signal peptide" evidence="1">
    <location>
        <begin position="1"/>
        <end position="19"/>
    </location>
</feature>
<sequence>MQRAIRTAALATAAVLAGAGVTACGGGSTSSSGADTITYWATNQSASLDADKKILQPEIDKFTKQTGVKVELEVIPSADLLNRILAATTSGKGPDVLNIGNTWSASLQATGAFVPWDKAKLAEVGGASRFLPTALKSTGATGEDPMSLPLYTNAYELYYSKKLFKAAGISAPPKTWSEFVSAGRKLTKDTDGDGKTDQWGLGMQGASPSYAAHLAYILGTQHGAEVFDGHTPKFADTGMVDGIDQWLSWMGEDGIANPSDAEVADKTAMTQNFAAGKAGMILAQASTGLTLSQFEMTADDYGVAPVPAQDQPPAGGKDIGSFVGGINVAIFKNTGNPEGATQFVKFLTSAGEQVTLNKVYGTLPSVTDAEDPAFETPALAVARDTLADRSQPLPQITEEAQFETLVGSAMNGFAARTATGDQPGKAAIKDEMAAANQKLEAGS</sequence>